<keyword evidence="6" id="KW-1185">Reference proteome</keyword>
<dbReference type="Pfam" id="PF25597">
    <property type="entry name" value="SH3_retrovirus"/>
    <property type="match status" value="1"/>
</dbReference>
<evidence type="ECO:0000256" key="2">
    <source>
        <dbReference type="SAM" id="MobiDB-lite"/>
    </source>
</evidence>
<dbReference type="PANTHER" id="PTHR42648">
    <property type="entry name" value="TRANSPOSASE, PUTATIVE-RELATED"/>
    <property type="match status" value="1"/>
</dbReference>
<feature type="domain" description="Retrovirus-related Pol polyprotein from transposon TNT 1-94-like beta-barrel" evidence="3">
    <location>
        <begin position="250"/>
        <end position="325"/>
    </location>
</feature>
<organism evidence="5 6">
    <name type="scientific">Lithospermum erythrorhizon</name>
    <name type="common">Purple gromwell</name>
    <name type="synonym">Lithospermum officinale var. erythrorhizon</name>
    <dbReference type="NCBI Taxonomy" id="34254"/>
    <lineage>
        <taxon>Eukaryota</taxon>
        <taxon>Viridiplantae</taxon>
        <taxon>Streptophyta</taxon>
        <taxon>Embryophyta</taxon>
        <taxon>Tracheophyta</taxon>
        <taxon>Spermatophyta</taxon>
        <taxon>Magnoliopsida</taxon>
        <taxon>eudicotyledons</taxon>
        <taxon>Gunneridae</taxon>
        <taxon>Pentapetalae</taxon>
        <taxon>asterids</taxon>
        <taxon>lamiids</taxon>
        <taxon>Boraginales</taxon>
        <taxon>Boraginaceae</taxon>
        <taxon>Boraginoideae</taxon>
        <taxon>Lithospermeae</taxon>
        <taxon>Lithospermum</taxon>
    </lineage>
</organism>
<dbReference type="Proteomes" id="UP001454036">
    <property type="component" value="Unassembled WGS sequence"/>
</dbReference>
<feature type="region of interest" description="Disordered" evidence="2">
    <location>
        <begin position="17"/>
        <end position="57"/>
    </location>
</feature>
<dbReference type="GO" id="GO:0006508">
    <property type="term" value="P:proteolysis"/>
    <property type="evidence" value="ECO:0007669"/>
    <property type="project" value="UniProtKB-KW"/>
</dbReference>
<keyword evidence="1" id="KW-0645">Protease</keyword>
<dbReference type="GO" id="GO:0008233">
    <property type="term" value="F:peptidase activity"/>
    <property type="evidence" value="ECO:0007669"/>
    <property type="project" value="UniProtKB-KW"/>
</dbReference>
<feature type="domain" description="Retroviral polymerase SH3-like" evidence="4">
    <location>
        <begin position="490"/>
        <end position="544"/>
    </location>
</feature>
<protein>
    <recommendedName>
        <fullName evidence="7">GAG-pre-integrase domain-containing protein</fullName>
    </recommendedName>
</protein>
<dbReference type="PANTHER" id="PTHR42648:SF21">
    <property type="entry name" value="CYSTEINE-RICH RLK (RECEPTOR-LIKE PROTEIN KINASE) 8"/>
    <property type="match status" value="1"/>
</dbReference>
<evidence type="ECO:0000259" key="4">
    <source>
        <dbReference type="Pfam" id="PF25597"/>
    </source>
</evidence>
<name>A0AAV3NY32_LITER</name>
<dbReference type="InterPro" id="IPR054722">
    <property type="entry name" value="PolX-like_BBD"/>
</dbReference>
<dbReference type="InterPro" id="IPR057670">
    <property type="entry name" value="SH3_retrovirus"/>
</dbReference>
<evidence type="ECO:0000313" key="6">
    <source>
        <dbReference type="Proteomes" id="UP001454036"/>
    </source>
</evidence>
<sequence length="619" mass="71040">MLAKNFNKTLKRFNKKPFNGSVSLSVTNRNNNRWKKTVKQSNYGTGQADKPKEDEQDDQVNNFMASTGVPKPTLTDIVDDNLVYTKVDAERNKLKIENEKLIKLGVDQDQEIHHLRAQVNALNKGLKMMNLRTDILEAILGVGKDAGDSTGIGFNKEKLFKPKEDTKFLEECWVHLSKTENAAIDHQRTRSKVWYCHYYGKKCHIARYCYKLYGPRGIKYQPCKTQWVKKVNTVSQVAYASFKTSTESSWYFYSGCSKHMTGKKAYLTQICSLKGDHVTFGNGDKGKIIGKGKLNLDGFPHLTDVLLVEGLTANLISISQLCDDGMKVFFCQEGRKVNDSYEKMVMHGTRSADNCYMWSSVQALSIRRLGHTNYRNIQQIISTEAVRGIPPFDVKDQGCGECQIEKQTKSCHQKLQQYTWVEFLRKKSDTFEVVKKLILRVQNEKEKYVVRIRSDHGKEFENSKFGTNNTNYEIWRGRKPNVQYFHEFGSLCYILVDREPREKFNVKSDEDIFLGYSRHSRALCVFNKRTQVVIESINVNVLDSGVEMNEEHTNDGTPVNDSWPTDKEHVVDCKGTDDTCYDSRPIHPASQIQKNHPVDKIIGEVDQGVTTIRKELVDY</sequence>
<accession>A0AAV3NY32</accession>
<evidence type="ECO:0008006" key="7">
    <source>
        <dbReference type="Google" id="ProtNLM"/>
    </source>
</evidence>
<dbReference type="AlphaFoldDB" id="A0AAV3NY32"/>
<gene>
    <name evidence="5" type="ORF">LIER_03512</name>
</gene>
<reference evidence="5 6" key="1">
    <citation type="submission" date="2024-01" db="EMBL/GenBank/DDBJ databases">
        <title>The complete chloroplast genome sequence of Lithospermum erythrorhizon: insights into the phylogenetic relationship among Boraginaceae species and the maternal lineages of purple gromwells.</title>
        <authorList>
            <person name="Okada T."/>
            <person name="Watanabe K."/>
        </authorList>
    </citation>
    <scope>NUCLEOTIDE SEQUENCE [LARGE SCALE GENOMIC DNA]</scope>
</reference>
<comment type="caution">
    <text evidence="5">The sequence shown here is derived from an EMBL/GenBank/DDBJ whole genome shotgun (WGS) entry which is preliminary data.</text>
</comment>
<dbReference type="InterPro" id="IPR039537">
    <property type="entry name" value="Retrotran_Ty1/copia-like"/>
</dbReference>
<feature type="compositionally biased region" description="Polar residues" evidence="2">
    <location>
        <begin position="20"/>
        <end position="31"/>
    </location>
</feature>
<proteinExistence type="predicted"/>
<evidence type="ECO:0000256" key="1">
    <source>
        <dbReference type="ARBA" id="ARBA00022670"/>
    </source>
</evidence>
<dbReference type="Pfam" id="PF22936">
    <property type="entry name" value="Pol_BBD"/>
    <property type="match status" value="1"/>
</dbReference>
<evidence type="ECO:0000313" key="5">
    <source>
        <dbReference type="EMBL" id="GAA0142668.1"/>
    </source>
</evidence>
<keyword evidence="1" id="KW-0378">Hydrolase</keyword>
<dbReference type="EMBL" id="BAABME010000423">
    <property type="protein sequence ID" value="GAA0142668.1"/>
    <property type="molecule type" value="Genomic_DNA"/>
</dbReference>
<evidence type="ECO:0000259" key="3">
    <source>
        <dbReference type="Pfam" id="PF22936"/>
    </source>
</evidence>